<keyword evidence="3 5" id="KW-1133">Transmembrane helix</keyword>
<gene>
    <name evidence="6" type="ORF">ACFYTF_15510</name>
</gene>
<evidence type="ECO:0000256" key="4">
    <source>
        <dbReference type="ARBA" id="ARBA00023136"/>
    </source>
</evidence>
<sequence>MSLVYLAVTVLAAFGVAFTSVFDVLRGDDVRAHMSEYGLPHRILGPLAVIKAAGALGLLAGLFLPPLGLIAAVCLVVYFLLAEATIVRAGRFGDLGYPLPYLVLSAGSLALYPFA</sequence>
<dbReference type="Proteomes" id="UP001601444">
    <property type="component" value="Unassembled WGS sequence"/>
</dbReference>
<protein>
    <submittedName>
        <fullName evidence="6">DoxX family protein</fullName>
    </submittedName>
</protein>
<comment type="subcellular location">
    <subcellularLocation>
        <location evidence="1">Membrane</location>
        <topology evidence="1">Multi-pass membrane protein</topology>
    </subcellularLocation>
</comment>
<keyword evidence="4 5" id="KW-0472">Membrane</keyword>
<evidence type="ECO:0000313" key="6">
    <source>
        <dbReference type="EMBL" id="MFF0544237.1"/>
    </source>
</evidence>
<evidence type="ECO:0000256" key="3">
    <source>
        <dbReference type="ARBA" id="ARBA00022989"/>
    </source>
</evidence>
<evidence type="ECO:0000313" key="7">
    <source>
        <dbReference type="Proteomes" id="UP001601444"/>
    </source>
</evidence>
<evidence type="ECO:0000256" key="5">
    <source>
        <dbReference type="SAM" id="Phobius"/>
    </source>
</evidence>
<feature type="transmembrane region" description="Helical" evidence="5">
    <location>
        <begin position="95"/>
        <end position="114"/>
    </location>
</feature>
<name>A0ABW6PPA4_9NOCA</name>
<accession>A0ABW6PPA4</accession>
<proteinExistence type="predicted"/>
<dbReference type="EMBL" id="JBIAMX010000008">
    <property type="protein sequence ID" value="MFF0544237.1"/>
    <property type="molecule type" value="Genomic_DNA"/>
</dbReference>
<keyword evidence="2 5" id="KW-0812">Transmembrane</keyword>
<evidence type="ECO:0000256" key="2">
    <source>
        <dbReference type="ARBA" id="ARBA00022692"/>
    </source>
</evidence>
<dbReference type="Pfam" id="PF13564">
    <property type="entry name" value="DoxX_2"/>
    <property type="match status" value="1"/>
</dbReference>
<comment type="caution">
    <text evidence="6">The sequence shown here is derived from an EMBL/GenBank/DDBJ whole genome shotgun (WGS) entry which is preliminary data.</text>
</comment>
<dbReference type="RefSeq" id="WP_387700841.1">
    <property type="nucleotide sequence ID" value="NZ_JBIAMX010000008.1"/>
</dbReference>
<reference evidence="6 7" key="1">
    <citation type="submission" date="2024-10" db="EMBL/GenBank/DDBJ databases">
        <title>The Natural Products Discovery Center: Release of the First 8490 Sequenced Strains for Exploring Actinobacteria Biosynthetic Diversity.</title>
        <authorList>
            <person name="Kalkreuter E."/>
            <person name="Kautsar S.A."/>
            <person name="Yang D."/>
            <person name="Bader C.D."/>
            <person name="Teijaro C.N."/>
            <person name="Fluegel L."/>
            <person name="Davis C.M."/>
            <person name="Simpson J.R."/>
            <person name="Lauterbach L."/>
            <person name="Steele A.D."/>
            <person name="Gui C."/>
            <person name="Meng S."/>
            <person name="Li G."/>
            <person name="Viehrig K."/>
            <person name="Ye F."/>
            <person name="Su P."/>
            <person name="Kiefer A.F."/>
            <person name="Nichols A."/>
            <person name="Cepeda A.J."/>
            <person name="Yan W."/>
            <person name="Fan B."/>
            <person name="Jiang Y."/>
            <person name="Adhikari A."/>
            <person name="Zheng C.-J."/>
            <person name="Schuster L."/>
            <person name="Cowan T.M."/>
            <person name="Smanski M.J."/>
            <person name="Chevrette M.G."/>
            <person name="De Carvalho L.P.S."/>
            <person name="Shen B."/>
        </authorList>
    </citation>
    <scope>NUCLEOTIDE SEQUENCE [LARGE SCALE GENOMIC DNA]</scope>
    <source>
        <strain evidence="6 7">NPDC004045</strain>
    </source>
</reference>
<keyword evidence="7" id="KW-1185">Reference proteome</keyword>
<evidence type="ECO:0000256" key="1">
    <source>
        <dbReference type="ARBA" id="ARBA00004141"/>
    </source>
</evidence>
<feature type="transmembrane region" description="Helical" evidence="5">
    <location>
        <begin position="69"/>
        <end position="89"/>
    </location>
</feature>
<organism evidence="6 7">
    <name type="scientific">Nocardia thailandica</name>
    <dbReference type="NCBI Taxonomy" id="257275"/>
    <lineage>
        <taxon>Bacteria</taxon>
        <taxon>Bacillati</taxon>
        <taxon>Actinomycetota</taxon>
        <taxon>Actinomycetes</taxon>
        <taxon>Mycobacteriales</taxon>
        <taxon>Nocardiaceae</taxon>
        <taxon>Nocardia</taxon>
    </lineage>
</organism>
<dbReference type="InterPro" id="IPR032808">
    <property type="entry name" value="DoxX"/>
</dbReference>